<dbReference type="AlphaFoldDB" id="A0A3D9EBI3"/>
<evidence type="ECO:0000313" key="3">
    <source>
        <dbReference type="EMBL" id="RED00358.1"/>
    </source>
</evidence>
<feature type="domain" description="Flagellar motor switch protein FliN-like C-terminal" evidence="2">
    <location>
        <begin position="252"/>
        <end position="320"/>
    </location>
</feature>
<dbReference type="PANTHER" id="PTHR30034:SF6">
    <property type="entry name" value="YOP PROTEINS TRANSLOCATION PROTEIN Q"/>
    <property type="match status" value="1"/>
</dbReference>
<proteinExistence type="inferred from homology"/>
<feature type="domain" description="Flagellar motor switch protein FliN-like C-terminal" evidence="2">
    <location>
        <begin position="169"/>
        <end position="218"/>
    </location>
</feature>
<dbReference type="PANTHER" id="PTHR30034">
    <property type="entry name" value="FLAGELLAR MOTOR SWITCH PROTEIN FLIM"/>
    <property type="match status" value="1"/>
</dbReference>
<dbReference type="InterPro" id="IPR001543">
    <property type="entry name" value="FliN-like_C"/>
</dbReference>
<dbReference type="PRINTS" id="PR00956">
    <property type="entry name" value="FLGMOTORFLIN"/>
</dbReference>
<evidence type="ECO:0000313" key="4">
    <source>
        <dbReference type="Proteomes" id="UP000256988"/>
    </source>
</evidence>
<evidence type="ECO:0000256" key="1">
    <source>
        <dbReference type="ARBA" id="ARBA00009226"/>
    </source>
</evidence>
<dbReference type="Gene3D" id="2.30.330.10">
    <property type="entry name" value="SpoA-like"/>
    <property type="match status" value="2"/>
</dbReference>
<dbReference type="EMBL" id="QRDL01000008">
    <property type="protein sequence ID" value="RED00358.1"/>
    <property type="molecule type" value="Genomic_DNA"/>
</dbReference>
<dbReference type="GO" id="GO:0050918">
    <property type="term" value="P:positive chemotaxis"/>
    <property type="evidence" value="ECO:0007669"/>
    <property type="project" value="TreeGrafter"/>
</dbReference>
<sequence length="323" mass="34760">MPLTELALPEWPPACDWRLHNRLHRPGRLAVGDVVLQWPWAEPPAAARLLCLNMAIAGEGAWIRLPEAWVAARLGPVDLAATLALPARARTLLLNLRLAPWLDALGAALERPVALVTAPREPPAYRLALGILVGEQVTVADCAFGAEAAACLRRYLERLPASSTPAFAGVPLQARVEAGRQWLTVAECRALQPGDVVLLETPAPDSARLVIGDRLGARVRQSDDGWLLSEPLGSLDLARTPPMLDSELDATLDELPLELICQVGQLRLTLADLRGLGEGSVLPLNANPPGQVELLLNGRRFALGELIRLGDGLGVRLLRVERA</sequence>
<accession>A0A3D9EBI3</accession>
<protein>
    <submittedName>
        <fullName evidence="3">Type III secretion system apparatus protein YscQ/HrcQ</fullName>
    </submittedName>
</protein>
<name>A0A3D9EBI3_ECTOL</name>
<evidence type="ECO:0000259" key="2">
    <source>
        <dbReference type="Pfam" id="PF01052"/>
    </source>
</evidence>
<dbReference type="Proteomes" id="UP000256988">
    <property type="component" value="Unassembled WGS sequence"/>
</dbReference>
<comment type="similarity">
    <text evidence="1">Belongs to the FliN/MopA/SpaO family.</text>
</comment>
<dbReference type="Pfam" id="PF01052">
    <property type="entry name" value="FliMN_C"/>
    <property type="match status" value="2"/>
</dbReference>
<dbReference type="GO" id="GO:0071978">
    <property type="term" value="P:bacterial-type flagellum-dependent swarming motility"/>
    <property type="evidence" value="ECO:0007669"/>
    <property type="project" value="TreeGrafter"/>
</dbReference>
<dbReference type="RefSeq" id="WP_115946923.1">
    <property type="nucleotide sequence ID" value="NZ_QRDL01000008.1"/>
</dbReference>
<reference evidence="3 4" key="1">
    <citation type="submission" date="2018-07" db="EMBL/GenBank/DDBJ databases">
        <title>Genome sequencing of rice bacterial endophytes.</title>
        <authorList>
            <person name="Venturi V."/>
        </authorList>
    </citation>
    <scope>NUCLEOTIDE SEQUENCE [LARGE SCALE GENOMIC DNA]</scope>
    <source>
        <strain evidence="3 4">AG1002</strain>
    </source>
</reference>
<comment type="caution">
    <text evidence="3">The sequence shown here is derived from an EMBL/GenBank/DDBJ whole genome shotgun (WGS) entry which is preliminary data.</text>
</comment>
<dbReference type="SUPFAM" id="SSF101801">
    <property type="entry name" value="Surface presentation of antigens (SPOA)"/>
    <property type="match status" value="2"/>
</dbReference>
<dbReference type="InterPro" id="IPR036429">
    <property type="entry name" value="SpoA-like_sf"/>
</dbReference>
<dbReference type="InterPro" id="IPR001172">
    <property type="entry name" value="FliN_T3SS_HrcQb"/>
</dbReference>
<gene>
    <name evidence="3" type="ORF">DFO60_4512</name>
</gene>
<dbReference type="GO" id="GO:0009425">
    <property type="term" value="C:bacterial-type flagellum basal body"/>
    <property type="evidence" value="ECO:0007669"/>
    <property type="project" value="InterPro"/>
</dbReference>
<dbReference type="GO" id="GO:0003774">
    <property type="term" value="F:cytoskeletal motor activity"/>
    <property type="evidence" value="ECO:0007669"/>
    <property type="project" value="InterPro"/>
</dbReference>
<organism evidence="3 4">
    <name type="scientific">Ectopseudomonas oleovorans</name>
    <name type="common">Pseudomonas oleovorans</name>
    <dbReference type="NCBI Taxonomy" id="301"/>
    <lineage>
        <taxon>Bacteria</taxon>
        <taxon>Pseudomonadati</taxon>
        <taxon>Pseudomonadota</taxon>
        <taxon>Gammaproteobacteria</taxon>
        <taxon>Pseudomonadales</taxon>
        <taxon>Pseudomonadaceae</taxon>
        <taxon>Ectopseudomonas</taxon>
    </lineage>
</organism>